<gene>
    <name evidence="3" type="ORF">GGI25_000213</name>
</gene>
<dbReference type="Proteomes" id="UP001151518">
    <property type="component" value="Unassembled WGS sequence"/>
</dbReference>
<keyword evidence="2" id="KW-1133">Transmembrane helix</keyword>
<accession>A0A9W8GD04</accession>
<reference evidence="3" key="1">
    <citation type="submission" date="2022-07" db="EMBL/GenBank/DDBJ databases">
        <title>Phylogenomic reconstructions and comparative analyses of Kickxellomycotina fungi.</title>
        <authorList>
            <person name="Reynolds N.K."/>
            <person name="Stajich J.E."/>
            <person name="Barry K."/>
            <person name="Grigoriev I.V."/>
            <person name="Crous P."/>
            <person name="Smith M.E."/>
        </authorList>
    </citation>
    <scope>NUCLEOTIDE SEQUENCE</scope>
    <source>
        <strain evidence="3">NRRL 3115</strain>
    </source>
</reference>
<dbReference type="OrthoDB" id="2555434at2759"/>
<evidence type="ECO:0000256" key="1">
    <source>
        <dbReference type="SAM" id="MobiDB-lite"/>
    </source>
</evidence>
<organism evidence="3 4">
    <name type="scientific">Coemansia spiralis</name>
    <dbReference type="NCBI Taxonomy" id="417178"/>
    <lineage>
        <taxon>Eukaryota</taxon>
        <taxon>Fungi</taxon>
        <taxon>Fungi incertae sedis</taxon>
        <taxon>Zoopagomycota</taxon>
        <taxon>Kickxellomycotina</taxon>
        <taxon>Kickxellomycetes</taxon>
        <taxon>Kickxellales</taxon>
        <taxon>Kickxellaceae</taxon>
        <taxon>Coemansia</taxon>
    </lineage>
</organism>
<dbReference type="EMBL" id="JANBTW010000002">
    <property type="protein sequence ID" value="KAJ2680909.1"/>
    <property type="molecule type" value="Genomic_DNA"/>
</dbReference>
<feature type="compositionally biased region" description="Basic and acidic residues" evidence="1">
    <location>
        <begin position="76"/>
        <end position="85"/>
    </location>
</feature>
<dbReference type="PANTHER" id="PTHR38646">
    <property type="entry name" value="YALI0F00814P"/>
    <property type="match status" value="1"/>
</dbReference>
<feature type="region of interest" description="Disordered" evidence="1">
    <location>
        <begin position="1"/>
        <end position="85"/>
    </location>
</feature>
<evidence type="ECO:0000313" key="4">
    <source>
        <dbReference type="Proteomes" id="UP001151518"/>
    </source>
</evidence>
<comment type="caution">
    <text evidence="3">The sequence shown here is derived from an EMBL/GenBank/DDBJ whole genome shotgun (WGS) entry which is preliminary data.</text>
</comment>
<evidence type="ECO:0000313" key="3">
    <source>
        <dbReference type="EMBL" id="KAJ2680909.1"/>
    </source>
</evidence>
<keyword evidence="2" id="KW-0472">Membrane</keyword>
<dbReference type="AlphaFoldDB" id="A0A9W8GD04"/>
<feature type="compositionally biased region" description="Polar residues" evidence="1">
    <location>
        <begin position="49"/>
        <end position="75"/>
    </location>
</feature>
<evidence type="ECO:0000256" key="2">
    <source>
        <dbReference type="SAM" id="Phobius"/>
    </source>
</evidence>
<protein>
    <recommendedName>
        <fullName evidence="5">DUF202 domain-containing protein</fullName>
    </recommendedName>
</protein>
<dbReference type="PANTHER" id="PTHR38646:SF1">
    <property type="entry name" value="DUF202 DOMAIN-CONTAINING PROTEIN"/>
    <property type="match status" value="1"/>
</dbReference>
<feature type="transmembrane region" description="Helical" evidence="2">
    <location>
        <begin position="130"/>
        <end position="148"/>
    </location>
</feature>
<name>A0A9W8GD04_9FUNG</name>
<feature type="transmembrane region" description="Helical" evidence="2">
    <location>
        <begin position="169"/>
        <end position="191"/>
    </location>
</feature>
<evidence type="ECO:0008006" key="5">
    <source>
        <dbReference type="Google" id="ProtNLM"/>
    </source>
</evidence>
<keyword evidence="2" id="KW-0812">Transmembrane</keyword>
<feature type="compositionally biased region" description="Polar residues" evidence="1">
    <location>
        <begin position="1"/>
        <end position="11"/>
    </location>
</feature>
<proteinExistence type="predicted"/>
<feature type="transmembrane region" description="Helical" evidence="2">
    <location>
        <begin position="105"/>
        <end position="124"/>
    </location>
</feature>
<sequence length="193" mass="20831">MSIHRTTSGRWHSNAAIDSPSGSDDNSGLPRTRTSTTIAPSEIYAGPASKTTPKSLRPLSQASKQTPDSQTSSAHHSADEAEERQTWSAAELLEVRARERTFDGAYWRTAVGLFGAALIILRVFGLDFFPVGLVFLALALGFLAIGLVRRHNLIGRSPHADEPIFVTSGGTVLLSGIMCLLAYVVLLVLLLRF</sequence>